<sequence>MEFATAWCPACDKQIAPKRTIIKVPKHNQPLPPAPPPSPKRSKGKNGGLVSGTGRLRHNGTIKAAAAPPLVMKEKVVIDQGLTPLYCSDECQMADLRATTRQVPLDPAIEEPKQQHPPSSIDQLIKMYNLPPLPEIPVAAPEPIAAPLPWTNGIMMAGKLIDSLCPPSQKPQTGRYRVVDEPPRKQTKGWDDGSNAWREAVYDQRAGTMFDERHPDAPSPNATAFFYRHASSRSSRSSASVSSPSSEKLLADFSSMFVHSSSLSAASSPAASRARSMSSISSAPSTSSSMSTHRRERSLVHKGAEGKLVVPDVKLKVAGASSASLASAYSARKTVRSPLSATSMSMGSYTSSESEQDEDDDDHFDTEFVSSLSQRVQARRAMQQNTRSWSYDNMLTYDAMPVHRKVRKVQRMETQIIDGEERTVRVEVEEVEEAKCLFNFAPNLIKTSSL</sequence>
<evidence type="ECO:0000313" key="3">
    <source>
        <dbReference type="Proteomes" id="UP000521872"/>
    </source>
</evidence>
<keyword evidence="3" id="KW-1185">Reference proteome</keyword>
<organism evidence="2 3">
    <name type="scientific">Agrocybe pediades</name>
    <dbReference type="NCBI Taxonomy" id="84607"/>
    <lineage>
        <taxon>Eukaryota</taxon>
        <taxon>Fungi</taxon>
        <taxon>Dikarya</taxon>
        <taxon>Basidiomycota</taxon>
        <taxon>Agaricomycotina</taxon>
        <taxon>Agaricomycetes</taxon>
        <taxon>Agaricomycetidae</taxon>
        <taxon>Agaricales</taxon>
        <taxon>Agaricineae</taxon>
        <taxon>Strophariaceae</taxon>
        <taxon>Agrocybe</taxon>
    </lineage>
</organism>
<dbReference type="Proteomes" id="UP000521872">
    <property type="component" value="Unassembled WGS sequence"/>
</dbReference>
<proteinExistence type="predicted"/>
<evidence type="ECO:0000256" key="1">
    <source>
        <dbReference type="SAM" id="MobiDB-lite"/>
    </source>
</evidence>
<feature type="compositionally biased region" description="Acidic residues" evidence="1">
    <location>
        <begin position="354"/>
        <end position="363"/>
    </location>
</feature>
<gene>
    <name evidence="2" type="ORF">D9613_005879</name>
</gene>
<dbReference type="AlphaFoldDB" id="A0A8H4QUM0"/>
<evidence type="ECO:0000313" key="2">
    <source>
        <dbReference type="EMBL" id="KAF4617672.1"/>
    </source>
</evidence>
<dbReference type="EMBL" id="JAACJL010000030">
    <property type="protein sequence ID" value="KAF4617672.1"/>
    <property type="molecule type" value="Genomic_DNA"/>
</dbReference>
<feature type="compositionally biased region" description="Low complexity" evidence="1">
    <location>
        <begin position="276"/>
        <end position="291"/>
    </location>
</feature>
<feature type="region of interest" description="Disordered" evidence="1">
    <location>
        <begin position="336"/>
        <end position="363"/>
    </location>
</feature>
<protein>
    <submittedName>
        <fullName evidence="2">Uncharacterized protein</fullName>
    </submittedName>
</protein>
<feature type="region of interest" description="Disordered" evidence="1">
    <location>
        <begin position="24"/>
        <end position="55"/>
    </location>
</feature>
<feature type="compositionally biased region" description="Low complexity" evidence="1">
    <location>
        <begin position="340"/>
        <end position="353"/>
    </location>
</feature>
<feature type="region of interest" description="Disordered" evidence="1">
    <location>
        <begin position="276"/>
        <end position="303"/>
    </location>
</feature>
<comment type="caution">
    <text evidence="2">The sequence shown here is derived from an EMBL/GenBank/DDBJ whole genome shotgun (WGS) entry which is preliminary data.</text>
</comment>
<reference evidence="2 3" key="1">
    <citation type="submission" date="2019-12" db="EMBL/GenBank/DDBJ databases">
        <authorList>
            <person name="Floudas D."/>
            <person name="Bentzer J."/>
            <person name="Ahren D."/>
            <person name="Johansson T."/>
            <person name="Persson P."/>
            <person name="Tunlid A."/>
        </authorList>
    </citation>
    <scope>NUCLEOTIDE SEQUENCE [LARGE SCALE GENOMIC DNA]</scope>
    <source>
        <strain evidence="2 3">CBS 102.39</strain>
    </source>
</reference>
<accession>A0A8H4QUM0</accession>
<feature type="compositionally biased region" description="Pro residues" evidence="1">
    <location>
        <begin position="30"/>
        <end position="39"/>
    </location>
</feature>
<name>A0A8H4QUM0_9AGAR</name>